<feature type="domain" description="Glucose/Sorbosone dehydrogenase" evidence="2">
    <location>
        <begin position="251"/>
        <end position="337"/>
    </location>
</feature>
<evidence type="ECO:0000313" key="4">
    <source>
        <dbReference type="Proteomes" id="UP000294862"/>
    </source>
</evidence>
<organism evidence="3 4">
    <name type="scientific">Dokdonella fugitiva</name>
    <dbReference type="NCBI Taxonomy" id="328517"/>
    <lineage>
        <taxon>Bacteria</taxon>
        <taxon>Pseudomonadati</taxon>
        <taxon>Pseudomonadota</taxon>
        <taxon>Gammaproteobacteria</taxon>
        <taxon>Lysobacterales</taxon>
        <taxon>Rhodanobacteraceae</taxon>
        <taxon>Dokdonella</taxon>
    </lineage>
</organism>
<feature type="signal peptide" evidence="1">
    <location>
        <begin position="1"/>
        <end position="28"/>
    </location>
</feature>
<comment type="caution">
    <text evidence="3">The sequence shown here is derived from an EMBL/GenBank/DDBJ whole genome shotgun (WGS) entry which is preliminary data.</text>
</comment>
<dbReference type="InterPro" id="IPR011041">
    <property type="entry name" value="Quinoprot_gluc/sorb_DH_b-prop"/>
</dbReference>
<keyword evidence="4" id="KW-1185">Reference proteome</keyword>
<dbReference type="SUPFAM" id="SSF50952">
    <property type="entry name" value="Soluble quinoprotein glucose dehydrogenase"/>
    <property type="match status" value="1"/>
</dbReference>
<accession>A0A4R2IK33</accession>
<evidence type="ECO:0000259" key="2">
    <source>
        <dbReference type="Pfam" id="PF07995"/>
    </source>
</evidence>
<evidence type="ECO:0000256" key="1">
    <source>
        <dbReference type="SAM" id="SignalP"/>
    </source>
</evidence>
<dbReference type="PANTHER" id="PTHR19328:SF75">
    <property type="entry name" value="ALDOSE SUGAR DEHYDROGENASE YLII"/>
    <property type="match status" value="1"/>
</dbReference>
<dbReference type="InterPro" id="IPR011042">
    <property type="entry name" value="6-blade_b-propeller_TolB-like"/>
</dbReference>
<dbReference type="PANTHER" id="PTHR19328">
    <property type="entry name" value="HEDGEHOG-INTERACTING PROTEIN"/>
    <property type="match status" value="1"/>
</dbReference>
<keyword evidence="1" id="KW-0732">Signal</keyword>
<evidence type="ECO:0000313" key="3">
    <source>
        <dbReference type="EMBL" id="TCO43065.1"/>
    </source>
</evidence>
<proteinExistence type="predicted"/>
<dbReference type="RefSeq" id="WP_158287274.1">
    <property type="nucleotide sequence ID" value="NZ_SLWQ01000001.1"/>
</dbReference>
<dbReference type="EMBL" id="SLWQ01000001">
    <property type="protein sequence ID" value="TCO43065.1"/>
    <property type="molecule type" value="Genomic_DNA"/>
</dbReference>
<feature type="domain" description="Glucose/Sorbosone dehydrogenase" evidence="2">
    <location>
        <begin position="46"/>
        <end position="198"/>
    </location>
</feature>
<dbReference type="OrthoDB" id="338827at2"/>
<name>A0A4R2IK33_9GAMM</name>
<feature type="chain" id="PRO_5020204003" evidence="1">
    <location>
        <begin position="29"/>
        <end position="555"/>
    </location>
</feature>
<dbReference type="Proteomes" id="UP000294862">
    <property type="component" value="Unassembled WGS sequence"/>
</dbReference>
<sequence>MRAARRGLPRHARLALSVALGMAGAASAQTAPADLTLEVVTDEVEAPIGVRAPHDGSGRLFVMSQAGTIRIVKDGVLLPTPFLTVPVTYPGSGGTSGLLGLAFHPNYGRDGLPHNDEFYVVSMRPPGCTPAGTCLGSGPDEVLERYTVSANPDVANPTGTVVMRLADNSPPSFHNGGDIHFGPDGYLYMSSGDGGQESGTHWLAECLWKKPNDTTSASCGTGSATPQYFLRGKMLRIDVDTRGAVAGPEMCGTATGVAAEYAIPPDNPYVGSSQTCDEIWLYGFRNPWRWSFDRATGDVWIGDVGQNQYEEIDLRAAGSNDPPYYGWHCMEGTAMFNSSQACTPPIAPNVLPLLEYTHAGGRCAVTGGYRYRGPIGPLRGTYVYADSCSSEIFFAKPDALGQWSSTIWRDDANGYGTYSGFGEDEVGNLYVANTATGVVYRFASSQVGDTHTVTPQAGPGGVLSPATPQVVDEGDTVAFDVQADPGHAIDAVDGCGGVLAGTLYTTAPIVADCTVAATFAPDASDIVFRDGFDAAPPSAPRGRITARAVPSARSR</sequence>
<dbReference type="Gene3D" id="2.120.10.30">
    <property type="entry name" value="TolB, C-terminal domain"/>
    <property type="match status" value="1"/>
</dbReference>
<reference evidence="3 4" key="1">
    <citation type="journal article" date="2015" name="Stand. Genomic Sci.">
        <title>Genomic Encyclopedia of Bacterial and Archaeal Type Strains, Phase III: the genomes of soil and plant-associated and newly described type strains.</title>
        <authorList>
            <person name="Whitman W.B."/>
            <person name="Woyke T."/>
            <person name="Klenk H.P."/>
            <person name="Zhou Y."/>
            <person name="Lilburn T.G."/>
            <person name="Beck B.J."/>
            <person name="De Vos P."/>
            <person name="Vandamme P."/>
            <person name="Eisen J.A."/>
            <person name="Garrity G."/>
            <person name="Hugenholtz P."/>
            <person name="Kyrpides N.C."/>
        </authorList>
    </citation>
    <scope>NUCLEOTIDE SEQUENCE [LARGE SCALE GENOMIC DNA]</scope>
    <source>
        <strain evidence="3 4">A3</strain>
    </source>
</reference>
<dbReference type="Pfam" id="PF07995">
    <property type="entry name" value="GSDH"/>
    <property type="match status" value="2"/>
</dbReference>
<dbReference type="AlphaFoldDB" id="A0A4R2IK33"/>
<gene>
    <name evidence="3" type="ORF">EV148_101484</name>
</gene>
<dbReference type="InterPro" id="IPR012938">
    <property type="entry name" value="Glc/Sorbosone_DH"/>
</dbReference>
<protein>
    <submittedName>
        <fullName evidence="3">Glucose/sorbosone dehydrogenase</fullName>
    </submittedName>
</protein>